<proteinExistence type="predicted"/>
<keyword evidence="1" id="KW-1133">Transmembrane helix</keyword>
<evidence type="ECO:0000256" key="1">
    <source>
        <dbReference type="SAM" id="Phobius"/>
    </source>
</evidence>
<organism evidence="2">
    <name type="scientific">Siphoviridae sp. ctcK97</name>
    <dbReference type="NCBI Taxonomy" id="2825571"/>
    <lineage>
        <taxon>Viruses</taxon>
        <taxon>Duplodnaviria</taxon>
        <taxon>Heunggongvirae</taxon>
        <taxon>Uroviricota</taxon>
        <taxon>Caudoviricetes</taxon>
    </lineage>
</organism>
<dbReference type="EMBL" id="BK016058">
    <property type="protein sequence ID" value="DAF91636.1"/>
    <property type="molecule type" value="Genomic_DNA"/>
</dbReference>
<name>A0A8S5UAZ4_9CAUD</name>
<protein>
    <submittedName>
        <fullName evidence="2">Uncharacterized protein</fullName>
    </submittedName>
</protein>
<accession>A0A8S5UAZ4</accession>
<feature type="transmembrane region" description="Helical" evidence="1">
    <location>
        <begin position="6"/>
        <end position="25"/>
    </location>
</feature>
<keyword evidence="1" id="KW-0472">Membrane</keyword>
<keyword evidence="1" id="KW-0812">Transmembrane</keyword>
<sequence length="72" mass="8253">MSKYAYSFVAAATLAIAAPVFYNLGRIERTVFYSKTFNYACYGKNQMLRKLCVELINKDLKLTMSLPDLEEN</sequence>
<evidence type="ECO:0000313" key="2">
    <source>
        <dbReference type="EMBL" id="DAF91636.1"/>
    </source>
</evidence>
<reference evidence="2" key="1">
    <citation type="journal article" date="2021" name="Proc. Natl. Acad. Sci. U.S.A.">
        <title>A Catalog of Tens of Thousands of Viruses from Human Metagenomes Reveals Hidden Associations with Chronic Diseases.</title>
        <authorList>
            <person name="Tisza M.J."/>
            <person name="Buck C.B."/>
        </authorList>
    </citation>
    <scope>NUCLEOTIDE SEQUENCE</scope>
    <source>
        <strain evidence="2">CtcK97</strain>
    </source>
</reference>